<feature type="compositionally biased region" description="Polar residues" evidence="4">
    <location>
        <begin position="643"/>
        <end position="668"/>
    </location>
</feature>
<dbReference type="RefSeq" id="WP_075895836.1">
    <property type="nucleotide sequence ID" value="NZ_MKZS01000001.1"/>
</dbReference>
<evidence type="ECO:0000259" key="5">
    <source>
        <dbReference type="Pfam" id="PF07602"/>
    </source>
</evidence>
<feature type="compositionally biased region" description="Polar residues" evidence="4">
    <location>
        <begin position="576"/>
        <end position="587"/>
    </location>
</feature>
<dbReference type="PANTHER" id="PTHR22990:SF15">
    <property type="entry name" value="F-BOX ONLY PROTEIN 10"/>
    <property type="match status" value="1"/>
</dbReference>
<dbReference type="InterPro" id="IPR011459">
    <property type="entry name" value="DUF1565"/>
</dbReference>
<dbReference type="InterPro" id="IPR012334">
    <property type="entry name" value="Pectin_lyas_fold"/>
</dbReference>
<dbReference type="InterPro" id="IPR022441">
    <property type="entry name" value="Para_beta_helix_rpt-2"/>
</dbReference>
<gene>
    <name evidence="6" type="ORF">BJP37_01125</name>
</gene>
<reference evidence="6 7" key="1">
    <citation type="submission" date="2016-10" db="EMBL/GenBank/DDBJ databases">
        <title>Comparative genomics uncovers the prolific and rare metabolic potential of the cyanobacterial genus Moorea.</title>
        <authorList>
            <person name="Leao T."/>
            <person name="Castelao G."/>
            <person name="Korobeynikov A."/>
            <person name="Monroe E.A."/>
            <person name="Podell S."/>
            <person name="Glukhov E."/>
            <person name="Allen E."/>
            <person name="Gerwick W.H."/>
            <person name="Gerwick L."/>
        </authorList>
    </citation>
    <scope>NUCLEOTIDE SEQUENCE [LARGE SCALE GENOMIC DNA]</scope>
    <source>
        <strain evidence="6 7">PNG5-198</strain>
    </source>
</reference>
<dbReference type="SUPFAM" id="SSF51126">
    <property type="entry name" value="Pectin lyase-like"/>
    <property type="match status" value="1"/>
</dbReference>
<evidence type="ECO:0000256" key="2">
    <source>
        <dbReference type="ARBA" id="ARBA00022737"/>
    </source>
</evidence>
<sequence>MSLIIINTIELTIYLRLAWPKANPVAWQKANHSHCHHQHHQHQPRPFDLGLPVTTILLGLTFSIFSQVIPSKMVPLGLGGTTALAQSTQDDRGIKMDYTIESKFLFVNPVTGNDSSGDGTQDSPLKTITQALQAAQTNTVIVLSRGIYSSEMGETFPLLLKPGIKLQGNPRTRGHDVVIRGGGTFVSATAASHDVLIVGADQTIISGVTLNNTNPEGYGLWLEVGSVLVEDNTLTGNSKSGIAVEGNSTPTIRSNYFYKNKGNGLSIYGTSNTQVDDNVFENNDLGILIAENVAPHIVNNRITGNKNGVVVETNAQPFFQNNLIENSQLDGLVLKVGANPDWGNSTESTNNTLNNKLNNIFRGNGRFDINNQDSEPTVIAFGNQLEEETNSEVNSGETENDIIQESEVETPAVSKPAVSKPASTPDASDNQAVVMAENSNHSQKTTPNSQENPTTPSQVVPSQPPAEKEPTKEPTSAQVSAASFPVPSSLESQPSTSTDNIGKDTALDNSASTESSRAAARSQTESQQTSETQQPSDARTQRSHSEPLTPLTLKVIQNQEQSSFEEPTSPAKPGEDSSSFTPASPSQEVIDGSSDRSKPTPAAASTEDVNVMMSMSSQITTPVNQNTSNQNTSASSNSGSSIPVFSTSTQSNSEQRGPQGNNPTSALPSQGYRILVNAESEQQQDLMRSLIPDSFLTSFEGRTVMQAGLFTTLENIDRVLKLLSSYGLSTTIVPLNY</sequence>
<protein>
    <recommendedName>
        <fullName evidence="5">DUF1565 domain-containing protein</fullName>
    </recommendedName>
</protein>
<dbReference type="Gene3D" id="3.30.1910.20">
    <property type="entry name" value="asparaginyl-tRNA synthetase, N-terminal domain"/>
    <property type="match status" value="1"/>
</dbReference>
<organism evidence="6 7">
    <name type="scientific">Moorena bouillonii PNG</name>
    <dbReference type="NCBI Taxonomy" id="568701"/>
    <lineage>
        <taxon>Bacteria</taxon>
        <taxon>Bacillati</taxon>
        <taxon>Cyanobacteriota</taxon>
        <taxon>Cyanophyceae</taxon>
        <taxon>Coleofasciculales</taxon>
        <taxon>Coleofasciculaceae</taxon>
        <taxon>Moorena</taxon>
    </lineage>
</organism>
<feature type="domain" description="DUF1565" evidence="5">
    <location>
        <begin position="110"/>
        <end position="387"/>
    </location>
</feature>
<evidence type="ECO:0000256" key="4">
    <source>
        <dbReference type="SAM" id="MobiDB-lite"/>
    </source>
</evidence>
<dbReference type="EMBL" id="MKZS01000001">
    <property type="protein sequence ID" value="OLT57856.1"/>
    <property type="molecule type" value="Genomic_DNA"/>
</dbReference>
<feature type="compositionally biased region" description="Polar residues" evidence="4">
    <location>
        <begin position="489"/>
        <end position="500"/>
    </location>
</feature>
<dbReference type="InterPro" id="IPR051550">
    <property type="entry name" value="SCF-Subunits/Alg-Epimerases"/>
</dbReference>
<dbReference type="Pfam" id="PF07602">
    <property type="entry name" value="DUF1565"/>
    <property type="match status" value="1"/>
</dbReference>
<evidence type="ECO:0000256" key="3">
    <source>
        <dbReference type="ARBA" id="ARBA00022786"/>
    </source>
</evidence>
<dbReference type="NCBIfam" id="TIGR03804">
    <property type="entry name" value="para_beta_helix"/>
    <property type="match status" value="2"/>
</dbReference>
<name>A0A1U7MVY3_9CYAN</name>
<evidence type="ECO:0000256" key="1">
    <source>
        <dbReference type="ARBA" id="ARBA00004906"/>
    </source>
</evidence>
<dbReference type="SMART" id="SM00710">
    <property type="entry name" value="PbH1"/>
    <property type="match status" value="5"/>
</dbReference>
<feature type="compositionally biased region" description="Polar residues" evidence="4">
    <location>
        <begin position="555"/>
        <end position="566"/>
    </location>
</feature>
<feature type="region of interest" description="Disordered" evidence="4">
    <location>
        <begin position="621"/>
        <end position="668"/>
    </location>
</feature>
<comment type="pathway">
    <text evidence="1">Protein modification; protein ubiquitination.</text>
</comment>
<feature type="compositionally biased region" description="Polar residues" evidence="4">
    <location>
        <begin position="421"/>
        <end position="461"/>
    </location>
</feature>
<accession>A0A1U7MVY3</accession>
<dbReference type="Gene3D" id="2.160.20.10">
    <property type="entry name" value="Single-stranded right-handed beta-helix, Pectin lyase-like"/>
    <property type="match status" value="1"/>
</dbReference>
<dbReference type="InterPro" id="IPR011050">
    <property type="entry name" value="Pectin_lyase_fold/virulence"/>
</dbReference>
<dbReference type="PANTHER" id="PTHR22990">
    <property type="entry name" value="F-BOX ONLY PROTEIN"/>
    <property type="match status" value="1"/>
</dbReference>
<dbReference type="InterPro" id="IPR006626">
    <property type="entry name" value="PbH1"/>
</dbReference>
<feature type="compositionally biased region" description="Low complexity" evidence="4">
    <location>
        <begin position="624"/>
        <end position="641"/>
    </location>
</feature>
<keyword evidence="7" id="KW-1185">Reference proteome</keyword>
<keyword evidence="2" id="KW-0677">Repeat</keyword>
<comment type="caution">
    <text evidence="6">The sequence shown here is derived from an EMBL/GenBank/DDBJ whole genome shotgun (WGS) entry which is preliminary data.</text>
</comment>
<feature type="region of interest" description="Disordered" evidence="4">
    <location>
        <begin position="406"/>
        <end position="608"/>
    </location>
</feature>
<dbReference type="Proteomes" id="UP000186657">
    <property type="component" value="Unassembled WGS sequence"/>
</dbReference>
<dbReference type="AlphaFoldDB" id="A0A1U7MVY3"/>
<keyword evidence="3" id="KW-0833">Ubl conjugation pathway</keyword>
<evidence type="ECO:0000313" key="6">
    <source>
        <dbReference type="EMBL" id="OLT57856.1"/>
    </source>
</evidence>
<proteinExistence type="predicted"/>
<feature type="compositionally biased region" description="Low complexity" evidence="4">
    <location>
        <begin position="510"/>
        <end position="534"/>
    </location>
</feature>
<evidence type="ECO:0000313" key="7">
    <source>
        <dbReference type="Proteomes" id="UP000186657"/>
    </source>
</evidence>